<sequence>MIECKSDKKGKAFYSKKEIGQSYNHIEWIKEEYPEKDLLWKLMIAGPDVIADPPSSPSDQMNIWLPEEIWALAMKIRNLLLDTWKYSTLATYYSNIERNLAEALLTHEDIFNGLPTRPIKK</sequence>
<accession>A0A645FE65</accession>
<organism evidence="1">
    <name type="scientific">bioreactor metagenome</name>
    <dbReference type="NCBI Taxonomy" id="1076179"/>
    <lineage>
        <taxon>unclassified sequences</taxon>
        <taxon>metagenomes</taxon>
        <taxon>ecological metagenomes</taxon>
    </lineage>
</organism>
<proteinExistence type="predicted"/>
<evidence type="ECO:0000313" key="1">
    <source>
        <dbReference type="EMBL" id="MPN11752.1"/>
    </source>
</evidence>
<reference evidence="1" key="1">
    <citation type="submission" date="2019-08" db="EMBL/GenBank/DDBJ databases">
        <authorList>
            <person name="Kucharzyk K."/>
            <person name="Murdoch R.W."/>
            <person name="Higgins S."/>
            <person name="Loffler F."/>
        </authorList>
    </citation>
    <scope>NUCLEOTIDE SEQUENCE</scope>
</reference>
<gene>
    <name evidence="1" type="ORF">SDC9_159060</name>
</gene>
<comment type="caution">
    <text evidence="1">The sequence shown here is derived from an EMBL/GenBank/DDBJ whole genome shotgun (WGS) entry which is preliminary data.</text>
</comment>
<protein>
    <submittedName>
        <fullName evidence="1">Uncharacterized protein</fullName>
    </submittedName>
</protein>
<dbReference type="EMBL" id="VSSQ01058005">
    <property type="protein sequence ID" value="MPN11752.1"/>
    <property type="molecule type" value="Genomic_DNA"/>
</dbReference>
<dbReference type="AlphaFoldDB" id="A0A645FE65"/>
<name>A0A645FE65_9ZZZZ</name>